<protein>
    <submittedName>
        <fullName evidence="2">Uncharacterized protein</fullName>
    </submittedName>
</protein>
<name>A0A381XV35_9ZZZZ</name>
<dbReference type="AlphaFoldDB" id="A0A381XV35"/>
<organism evidence="2">
    <name type="scientific">marine metagenome</name>
    <dbReference type="NCBI Taxonomy" id="408172"/>
    <lineage>
        <taxon>unclassified sequences</taxon>
        <taxon>metagenomes</taxon>
        <taxon>ecological metagenomes</taxon>
    </lineage>
</organism>
<accession>A0A381XV35</accession>
<sequence>MKWGKRQTKSEKSEQPEVVEDGKNIESDSTAEIEYELHEWAGETRLVLDQLLILKEVPHVWQGATLVVREEDEEVADQLIEEAESTSLPTLEADAETIEYETTGWSDSEQASFSSLLVRLGIPYEFSDEGSLVVQASDEEAIETALDAFQVVNDERPELDGLDANSLLTEVFVSCDRLRRDHRDDAGVGEILRLTPLLVEHRPPFGIEANLWDGIGKRAIDLVELLSEGSGDEEEIKSQASGLAEILRSMT</sequence>
<dbReference type="EMBL" id="UINC01016501">
    <property type="protein sequence ID" value="SVA68654.1"/>
    <property type="molecule type" value="Genomic_DNA"/>
</dbReference>
<feature type="compositionally biased region" description="Basic and acidic residues" evidence="1">
    <location>
        <begin position="8"/>
        <end position="26"/>
    </location>
</feature>
<proteinExistence type="predicted"/>
<reference evidence="2" key="1">
    <citation type="submission" date="2018-05" db="EMBL/GenBank/DDBJ databases">
        <authorList>
            <person name="Lanie J.A."/>
            <person name="Ng W.-L."/>
            <person name="Kazmierczak K.M."/>
            <person name="Andrzejewski T.M."/>
            <person name="Davidsen T.M."/>
            <person name="Wayne K.J."/>
            <person name="Tettelin H."/>
            <person name="Glass J.I."/>
            <person name="Rusch D."/>
            <person name="Podicherti R."/>
            <person name="Tsui H.-C.T."/>
            <person name="Winkler M.E."/>
        </authorList>
    </citation>
    <scope>NUCLEOTIDE SEQUENCE</scope>
</reference>
<evidence type="ECO:0000313" key="2">
    <source>
        <dbReference type="EMBL" id="SVA68654.1"/>
    </source>
</evidence>
<evidence type="ECO:0000256" key="1">
    <source>
        <dbReference type="SAM" id="MobiDB-lite"/>
    </source>
</evidence>
<gene>
    <name evidence="2" type="ORF">METZ01_LOCUS121508</name>
</gene>
<feature type="region of interest" description="Disordered" evidence="1">
    <location>
        <begin position="1"/>
        <end position="28"/>
    </location>
</feature>